<evidence type="ECO:0000313" key="2">
    <source>
        <dbReference type="Proteomes" id="UP001642540"/>
    </source>
</evidence>
<proteinExistence type="predicted"/>
<reference evidence="1 2" key="1">
    <citation type="submission" date="2024-08" db="EMBL/GenBank/DDBJ databases">
        <authorList>
            <person name="Cucini C."/>
            <person name="Frati F."/>
        </authorList>
    </citation>
    <scope>NUCLEOTIDE SEQUENCE [LARGE SCALE GENOMIC DNA]</scope>
</reference>
<accession>A0ABP1R1K9</accession>
<evidence type="ECO:0000313" key="1">
    <source>
        <dbReference type="EMBL" id="CAL8117339.1"/>
    </source>
</evidence>
<organism evidence="1 2">
    <name type="scientific">Orchesella dallaii</name>
    <dbReference type="NCBI Taxonomy" id="48710"/>
    <lineage>
        <taxon>Eukaryota</taxon>
        <taxon>Metazoa</taxon>
        <taxon>Ecdysozoa</taxon>
        <taxon>Arthropoda</taxon>
        <taxon>Hexapoda</taxon>
        <taxon>Collembola</taxon>
        <taxon>Entomobryomorpha</taxon>
        <taxon>Entomobryoidea</taxon>
        <taxon>Orchesellidae</taxon>
        <taxon>Orchesellinae</taxon>
        <taxon>Orchesella</taxon>
    </lineage>
</organism>
<dbReference type="Proteomes" id="UP001642540">
    <property type="component" value="Unassembled WGS sequence"/>
</dbReference>
<keyword evidence="2" id="KW-1185">Reference proteome</keyword>
<sequence>MEMDEMPFPAANAILVWMSIFDKLDNDGDKIAFANASPILPDWVIDKMRPLLLSTIALLIRPYMTAKSFLGLRRVNSKTCYSIETALASYPCNLWLGFETEAQHKSKSIVPIRTTFRSSKDICRFFNQINDSNRNPFLSNSVIFVFKKNWEILQEYEETLDTESNFWRECIRLAETFGHYIEHVECEHFRAEIIAREADEERGMFFIDYGNTEIIGDLDLLGIPDELGEESRLCIFRLWEQVLAETKKKLMNCLIHVLRRRTKQSSFSI</sequence>
<name>A0ABP1R1K9_9HEXA</name>
<dbReference type="EMBL" id="CAXLJM020000054">
    <property type="protein sequence ID" value="CAL8117339.1"/>
    <property type="molecule type" value="Genomic_DNA"/>
</dbReference>
<protein>
    <submittedName>
        <fullName evidence="1">Uncharacterized protein</fullName>
    </submittedName>
</protein>
<gene>
    <name evidence="1" type="ORF">ODALV1_LOCUS17645</name>
</gene>
<comment type="caution">
    <text evidence="1">The sequence shown here is derived from an EMBL/GenBank/DDBJ whole genome shotgun (WGS) entry which is preliminary data.</text>
</comment>